<reference evidence="2" key="1">
    <citation type="submission" date="2021-05" db="EMBL/GenBank/DDBJ databases">
        <authorList>
            <person name="Alioto T."/>
            <person name="Alioto T."/>
            <person name="Gomez Garrido J."/>
        </authorList>
    </citation>
    <scope>NUCLEOTIDE SEQUENCE</scope>
</reference>
<proteinExistence type="predicted"/>
<name>A0A8D8GRL6_CULPI</name>
<sequence length="251" mass="26799">MLFAFPFGTVSSPSYEMLCCCRLALVNGVSATIGTGDIGGWRFVPRPRKLRDFVTGVEQLAFAIVSSLAAVLFSLLASRSTSEQIIESLAIRLILDGRRLWSVSGFSSDWVLWSLGIPDGSTKLLASNVLSDTVLGSTSIASVLSGDTTVIVGCTTLPLTSISCTSAELSSSLVRPPPRDSRPGWLRRPTATTLFVSTVSNDSSMLRLRDLRGWDNRFSCGLMDSFKVTRGSKDSSASSSSSSPSKPTAVR</sequence>
<evidence type="ECO:0000256" key="1">
    <source>
        <dbReference type="SAM" id="MobiDB-lite"/>
    </source>
</evidence>
<dbReference type="EMBL" id="HBUE01175322">
    <property type="protein sequence ID" value="CAG6517451.1"/>
    <property type="molecule type" value="Transcribed_RNA"/>
</dbReference>
<organism evidence="2">
    <name type="scientific">Culex pipiens</name>
    <name type="common">House mosquito</name>
    <dbReference type="NCBI Taxonomy" id="7175"/>
    <lineage>
        <taxon>Eukaryota</taxon>
        <taxon>Metazoa</taxon>
        <taxon>Ecdysozoa</taxon>
        <taxon>Arthropoda</taxon>
        <taxon>Hexapoda</taxon>
        <taxon>Insecta</taxon>
        <taxon>Pterygota</taxon>
        <taxon>Neoptera</taxon>
        <taxon>Endopterygota</taxon>
        <taxon>Diptera</taxon>
        <taxon>Nematocera</taxon>
        <taxon>Culicoidea</taxon>
        <taxon>Culicidae</taxon>
        <taxon>Culicinae</taxon>
        <taxon>Culicini</taxon>
        <taxon>Culex</taxon>
        <taxon>Culex</taxon>
    </lineage>
</organism>
<dbReference type="EMBL" id="HBUE01280848">
    <property type="protein sequence ID" value="CAG6568976.1"/>
    <property type="molecule type" value="Transcribed_RNA"/>
</dbReference>
<protein>
    <submittedName>
        <fullName evidence="2">(northern house mosquito) hypothetical protein</fullName>
    </submittedName>
</protein>
<feature type="compositionally biased region" description="Low complexity" evidence="1">
    <location>
        <begin position="234"/>
        <end position="251"/>
    </location>
</feature>
<dbReference type="AlphaFoldDB" id="A0A8D8GRL6"/>
<evidence type="ECO:0000313" key="2">
    <source>
        <dbReference type="EMBL" id="CAG6517451.1"/>
    </source>
</evidence>
<feature type="region of interest" description="Disordered" evidence="1">
    <location>
        <begin position="228"/>
        <end position="251"/>
    </location>
</feature>
<accession>A0A8D8GRL6</accession>